<gene>
    <name evidence="1" type="ORF">clem_12750</name>
</gene>
<dbReference type="KEGG" id="lcd:clem_12750"/>
<dbReference type="EMBL" id="CP016397">
    <property type="protein sequence ID" value="ASQ47084.1"/>
    <property type="molecule type" value="Genomic_DNA"/>
</dbReference>
<dbReference type="OrthoDB" id="9811915at2"/>
<evidence type="ECO:0008006" key="3">
    <source>
        <dbReference type="Google" id="ProtNLM"/>
    </source>
</evidence>
<proteinExistence type="predicted"/>
<accession>A0A222P5F5</accession>
<dbReference type="Gene3D" id="3.40.50.150">
    <property type="entry name" value="Vaccinia Virus protein VP39"/>
    <property type="match status" value="1"/>
</dbReference>
<dbReference type="Proteomes" id="UP000201728">
    <property type="component" value="Chromosome"/>
</dbReference>
<keyword evidence="2" id="KW-1185">Reference proteome</keyword>
<name>A0A222P5F5_9GAMM</name>
<dbReference type="AlphaFoldDB" id="A0A222P5F5"/>
<organism evidence="1 2">
    <name type="scientific">Legionella clemsonensis</name>
    <dbReference type="NCBI Taxonomy" id="1867846"/>
    <lineage>
        <taxon>Bacteria</taxon>
        <taxon>Pseudomonadati</taxon>
        <taxon>Pseudomonadota</taxon>
        <taxon>Gammaproteobacteria</taxon>
        <taxon>Legionellales</taxon>
        <taxon>Legionellaceae</taxon>
        <taxon>Legionella</taxon>
    </lineage>
</organism>
<dbReference type="RefSeq" id="WP_094091863.1">
    <property type="nucleotide sequence ID" value="NZ_CP016397.1"/>
</dbReference>
<reference evidence="2" key="1">
    <citation type="submission" date="2016-07" db="EMBL/GenBank/DDBJ databases">
        <authorList>
            <person name="Florea S."/>
            <person name="Webb J.S."/>
            <person name="Jaromczyk J."/>
            <person name="Schardl C.L."/>
        </authorList>
    </citation>
    <scope>NUCLEOTIDE SEQUENCE [LARGE SCALE GENOMIC DNA]</scope>
    <source>
        <strain evidence="2">CDC-D5610</strain>
    </source>
</reference>
<evidence type="ECO:0000313" key="2">
    <source>
        <dbReference type="Proteomes" id="UP000201728"/>
    </source>
</evidence>
<sequence length="326" mass="37720">MNAIFANYQQHSLLDRGAFMNNCRLLDRWHHQFLQEQHKVHEIMDDIVIQLNAIRLRSTDNEWKEFVQICLSHPLSKVLQEDPFTDRAYKKPRGYAGDAVMMDLIYTGGGLIEQQFDHTLTPKGQEIMLYSLSRSSSKSVCARLNILVEILNQTITQKNNARVLAVASGHLREALFIKEKFNLEEFIALDQDPESLAVIAREINNINVNTTLGSIGDILKGKINLHDFDFIYATGLFDYLDEPTAILLTQCLFKKLKASGRLLIPNFVPHMEEIGYMEAFMNWWLIYRDQQDMQKIADALPQDQIESINLFIDTHQNILFLEIYKK</sequence>
<evidence type="ECO:0000313" key="1">
    <source>
        <dbReference type="EMBL" id="ASQ47084.1"/>
    </source>
</evidence>
<dbReference type="SUPFAM" id="SSF53335">
    <property type="entry name" value="S-adenosyl-L-methionine-dependent methyltransferases"/>
    <property type="match status" value="1"/>
</dbReference>
<dbReference type="InterPro" id="IPR029063">
    <property type="entry name" value="SAM-dependent_MTases_sf"/>
</dbReference>
<protein>
    <recommendedName>
        <fullName evidence="3">Methyltransferase domain protein</fullName>
    </recommendedName>
</protein>